<keyword evidence="6" id="KW-1185">Reference proteome</keyword>
<dbReference type="Pfam" id="PF01321">
    <property type="entry name" value="Creatinase_N"/>
    <property type="match status" value="1"/>
</dbReference>
<organism evidence="5 6">
    <name type="scientific">Paenibacillus aestuarii</name>
    <dbReference type="NCBI Taxonomy" id="516965"/>
    <lineage>
        <taxon>Bacteria</taxon>
        <taxon>Bacillati</taxon>
        <taxon>Bacillota</taxon>
        <taxon>Bacilli</taxon>
        <taxon>Bacillales</taxon>
        <taxon>Paenibacillaceae</taxon>
        <taxon>Paenibacillus</taxon>
    </lineage>
</organism>
<dbReference type="Gene3D" id="3.90.230.10">
    <property type="entry name" value="Creatinase/methionine aminopeptidase superfamily"/>
    <property type="match status" value="1"/>
</dbReference>
<evidence type="ECO:0000256" key="2">
    <source>
        <dbReference type="ARBA" id="ARBA00022801"/>
    </source>
</evidence>
<dbReference type="PRINTS" id="PR00599">
    <property type="entry name" value="MAPEPTIDASE"/>
</dbReference>
<evidence type="ECO:0000259" key="3">
    <source>
        <dbReference type="Pfam" id="PF00557"/>
    </source>
</evidence>
<dbReference type="PROSITE" id="PS00491">
    <property type="entry name" value="PROLINE_PEPTIDASE"/>
    <property type="match status" value="1"/>
</dbReference>
<dbReference type="Gene3D" id="3.40.350.10">
    <property type="entry name" value="Creatinase/prolidase N-terminal domain"/>
    <property type="match status" value="1"/>
</dbReference>
<comment type="caution">
    <text evidence="5">The sequence shown here is derived from an EMBL/GenBank/DDBJ whole genome shotgun (WGS) entry which is preliminary data.</text>
</comment>
<dbReference type="InterPro" id="IPR001714">
    <property type="entry name" value="Pept_M24_MAP"/>
</dbReference>
<dbReference type="InterPro" id="IPR000587">
    <property type="entry name" value="Creatinase_N"/>
</dbReference>
<sequence>MQEKRIERLRTVMQQQDLPALLITNAYNRTYVSGFTGSSGYILITWDRALLLTDFRYMTQAPQQARLFEVVEHKPKAIETVKDLLQQQGIKKVGFEQADVTYGDYVNFQAGLEGIELVPTSRIVEQIRIVKDEAELQVMQEAADLADQTFSHILSFLKPGAVEKEIALEIEMFIRKNGGTSTSFETIVASGERSALPHGKASDRVLQGNEFVKLDFGAYYKGYCSDITRTVMLGKPTDKHREIYDIVLEAQLNCLANLKPGITGREGDAFARDVIIKHGYGDFFGHGTGHGLGMEVHESPRLSKTEDMILTPGMVVTVEPGIYLPGFGGVRIEDDVVITDTGIKILTHSTKDFLIID</sequence>
<feature type="domain" description="Creatinase N-terminal" evidence="4">
    <location>
        <begin position="5"/>
        <end position="130"/>
    </location>
</feature>
<accession>A0ABW0K3W8</accession>
<dbReference type="RefSeq" id="WP_270885826.1">
    <property type="nucleotide sequence ID" value="NZ_JAQFVF010000092.1"/>
</dbReference>
<dbReference type="PANTHER" id="PTHR46112">
    <property type="entry name" value="AMINOPEPTIDASE"/>
    <property type="match status" value="1"/>
</dbReference>
<dbReference type="InterPro" id="IPR001131">
    <property type="entry name" value="Peptidase_M24B_aminopep-P_CS"/>
</dbReference>
<dbReference type="EMBL" id="JBHSMJ010000009">
    <property type="protein sequence ID" value="MFC5447944.1"/>
    <property type="molecule type" value="Genomic_DNA"/>
</dbReference>
<dbReference type="SUPFAM" id="SSF53092">
    <property type="entry name" value="Creatinase/prolidase N-terminal domain"/>
    <property type="match status" value="1"/>
</dbReference>
<keyword evidence="2" id="KW-0378">Hydrolase</keyword>
<protein>
    <submittedName>
        <fullName evidence="5">Xaa-Pro peptidase family protein</fullName>
    </submittedName>
</protein>
<keyword evidence="1" id="KW-0479">Metal-binding</keyword>
<dbReference type="PANTHER" id="PTHR46112:SF3">
    <property type="entry name" value="AMINOPEPTIDASE YPDF"/>
    <property type="match status" value="1"/>
</dbReference>
<dbReference type="InterPro" id="IPR050659">
    <property type="entry name" value="Peptidase_M24B"/>
</dbReference>
<dbReference type="InterPro" id="IPR036005">
    <property type="entry name" value="Creatinase/aminopeptidase-like"/>
</dbReference>
<evidence type="ECO:0000313" key="6">
    <source>
        <dbReference type="Proteomes" id="UP001596044"/>
    </source>
</evidence>
<dbReference type="Proteomes" id="UP001596044">
    <property type="component" value="Unassembled WGS sequence"/>
</dbReference>
<dbReference type="InterPro" id="IPR000994">
    <property type="entry name" value="Pept_M24"/>
</dbReference>
<evidence type="ECO:0000256" key="1">
    <source>
        <dbReference type="ARBA" id="ARBA00022723"/>
    </source>
</evidence>
<dbReference type="SUPFAM" id="SSF55920">
    <property type="entry name" value="Creatinase/aminopeptidase"/>
    <property type="match status" value="1"/>
</dbReference>
<evidence type="ECO:0000313" key="5">
    <source>
        <dbReference type="EMBL" id="MFC5447944.1"/>
    </source>
</evidence>
<dbReference type="Pfam" id="PF00557">
    <property type="entry name" value="Peptidase_M24"/>
    <property type="match status" value="1"/>
</dbReference>
<proteinExistence type="predicted"/>
<dbReference type="InterPro" id="IPR029149">
    <property type="entry name" value="Creatin/AminoP/Spt16_N"/>
</dbReference>
<feature type="domain" description="Peptidase M24" evidence="3">
    <location>
        <begin position="138"/>
        <end position="340"/>
    </location>
</feature>
<evidence type="ECO:0000259" key="4">
    <source>
        <dbReference type="Pfam" id="PF01321"/>
    </source>
</evidence>
<reference evidence="6" key="1">
    <citation type="journal article" date="2019" name="Int. J. Syst. Evol. Microbiol.">
        <title>The Global Catalogue of Microorganisms (GCM) 10K type strain sequencing project: providing services to taxonomists for standard genome sequencing and annotation.</title>
        <authorList>
            <consortium name="The Broad Institute Genomics Platform"/>
            <consortium name="The Broad Institute Genome Sequencing Center for Infectious Disease"/>
            <person name="Wu L."/>
            <person name="Ma J."/>
        </authorList>
    </citation>
    <scope>NUCLEOTIDE SEQUENCE [LARGE SCALE GENOMIC DNA]</scope>
    <source>
        <strain evidence="6">KACC 11904</strain>
    </source>
</reference>
<gene>
    <name evidence="5" type="ORF">ACFPOG_06715</name>
</gene>
<dbReference type="CDD" id="cd01092">
    <property type="entry name" value="APP-like"/>
    <property type="match status" value="1"/>
</dbReference>
<name>A0ABW0K3W8_9BACL</name>